<keyword evidence="3" id="KW-1185">Reference proteome</keyword>
<evidence type="ECO:0000256" key="1">
    <source>
        <dbReference type="SAM" id="MobiDB-lite"/>
    </source>
</evidence>
<name>A0AAN9HUD8_CROPI</name>
<organism evidence="2 3">
    <name type="scientific">Crotalaria pallida</name>
    <name type="common">Smooth rattlebox</name>
    <name type="synonym">Crotalaria striata</name>
    <dbReference type="NCBI Taxonomy" id="3830"/>
    <lineage>
        <taxon>Eukaryota</taxon>
        <taxon>Viridiplantae</taxon>
        <taxon>Streptophyta</taxon>
        <taxon>Embryophyta</taxon>
        <taxon>Tracheophyta</taxon>
        <taxon>Spermatophyta</taxon>
        <taxon>Magnoliopsida</taxon>
        <taxon>eudicotyledons</taxon>
        <taxon>Gunneridae</taxon>
        <taxon>Pentapetalae</taxon>
        <taxon>rosids</taxon>
        <taxon>fabids</taxon>
        <taxon>Fabales</taxon>
        <taxon>Fabaceae</taxon>
        <taxon>Papilionoideae</taxon>
        <taxon>50 kb inversion clade</taxon>
        <taxon>genistoids sensu lato</taxon>
        <taxon>core genistoids</taxon>
        <taxon>Crotalarieae</taxon>
        <taxon>Crotalaria</taxon>
    </lineage>
</organism>
<gene>
    <name evidence="2" type="ORF">RIF29_30007</name>
</gene>
<reference evidence="2 3" key="1">
    <citation type="submission" date="2024-01" db="EMBL/GenBank/DDBJ databases">
        <title>The genomes of 5 underutilized Papilionoideae crops provide insights into root nodulation and disease resistanc.</title>
        <authorList>
            <person name="Yuan L."/>
        </authorList>
    </citation>
    <scope>NUCLEOTIDE SEQUENCE [LARGE SCALE GENOMIC DNA]</scope>
    <source>
        <strain evidence="2">ZHUSHIDOU_FW_LH</strain>
        <tissue evidence="2">Leaf</tissue>
    </source>
</reference>
<dbReference type="Proteomes" id="UP001372338">
    <property type="component" value="Unassembled WGS sequence"/>
</dbReference>
<feature type="region of interest" description="Disordered" evidence="1">
    <location>
        <begin position="1"/>
        <end position="25"/>
    </location>
</feature>
<dbReference type="AlphaFoldDB" id="A0AAN9HUD8"/>
<protein>
    <submittedName>
        <fullName evidence="2">Uncharacterized protein</fullName>
    </submittedName>
</protein>
<comment type="caution">
    <text evidence="2">The sequence shown here is derived from an EMBL/GenBank/DDBJ whole genome shotgun (WGS) entry which is preliminary data.</text>
</comment>
<accession>A0AAN9HUD8</accession>
<evidence type="ECO:0000313" key="3">
    <source>
        <dbReference type="Proteomes" id="UP001372338"/>
    </source>
</evidence>
<proteinExistence type="predicted"/>
<sequence>MKTDLNVCVGSPRRKHSSQDTGVSSNNLAKLRAPTQVASNLIFFHLSYNVVLVVPPSGDRQVVASMHPIVASIRAAVSSQDDFISGMMDEFTTSEGFNPRLLHVHDEVTHTLTFVNPVAEGVEDLFYVVVLGESPAPTKVVKAIFLIAQ</sequence>
<dbReference type="EMBL" id="JAYWIO010000006">
    <property type="protein sequence ID" value="KAK7256553.1"/>
    <property type="molecule type" value="Genomic_DNA"/>
</dbReference>
<evidence type="ECO:0000313" key="2">
    <source>
        <dbReference type="EMBL" id="KAK7256553.1"/>
    </source>
</evidence>